<keyword evidence="3 6" id="KW-0863">Zinc-finger</keyword>
<keyword evidence="8" id="KW-0812">Transmembrane</keyword>
<keyword evidence="11" id="KW-1185">Reference proteome</keyword>
<dbReference type="Proteomes" id="UP001369815">
    <property type="component" value="Unassembled WGS sequence"/>
</dbReference>
<evidence type="ECO:0000256" key="4">
    <source>
        <dbReference type="ARBA" id="ARBA00022833"/>
    </source>
</evidence>
<dbReference type="InterPro" id="IPR013087">
    <property type="entry name" value="Znf_C2H2_type"/>
</dbReference>
<evidence type="ECO:0000256" key="8">
    <source>
        <dbReference type="SAM" id="Phobius"/>
    </source>
</evidence>
<keyword evidence="8" id="KW-1133">Transmembrane helix</keyword>
<gene>
    <name evidence="10" type="ORF">Daesc_006679</name>
</gene>
<dbReference type="GO" id="GO:0005667">
    <property type="term" value="C:transcription regulator complex"/>
    <property type="evidence" value="ECO:0007669"/>
    <property type="project" value="TreeGrafter"/>
</dbReference>
<feature type="transmembrane region" description="Helical" evidence="8">
    <location>
        <begin position="20"/>
        <end position="46"/>
    </location>
</feature>
<feature type="compositionally biased region" description="Polar residues" evidence="7">
    <location>
        <begin position="502"/>
        <end position="514"/>
    </location>
</feature>
<keyword evidence="2" id="KW-0677">Repeat</keyword>
<keyword evidence="1" id="KW-0479">Metal-binding</keyword>
<name>A0AAX6MIA4_9PEZI</name>
<feature type="compositionally biased region" description="Basic and acidic residues" evidence="7">
    <location>
        <begin position="482"/>
        <end position="496"/>
    </location>
</feature>
<keyword evidence="8" id="KW-0472">Membrane</keyword>
<dbReference type="GO" id="GO:0000978">
    <property type="term" value="F:RNA polymerase II cis-regulatory region sequence-specific DNA binding"/>
    <property type="evidence" value="ECO:0007669"/>
    <property type="project" value="TreeGrafter"/>
</dbReference>
<protein>
    <recommendedName>
        <fullName evidence="9">C2H2-type domain-containing protein</fullName>
    </recommendedName>
</protein>
<reference evidence="10 11" key="1">
    <citation type="journal article" date="2024" name="Front Chem Biol">
        <title>Unveiling the potential of Daldinia eschscholtzii MFLUCC 19-0629 through bioactivity and bioinformatics studies for enhanced sustainable agriculture production.</title>
        <authorList>
            <person name="Brooks S."/>
            <person name="Weaver J.A."/>
            <person name="Klomchit A."/>
            <person name="Alharthi S.A."/>
            <person name="Onlamun T."/>
            <person name="Nurani R."/>
            <person name="Vong T.K."/>
            <person name="Alberti F."/>
            <person name="Greco C."/>
        </authorList>
    </citation>
    <scope>NUCLEOTIDE SEQUENCE [LARGE SCALE GENOMIC DNA]</scope>
    <source>
        <strain evidence="10">MFLUCC 19-0629</strain>
    </source>
</reference>
<comment type="caution">
    <text evidence="10">The sequence shown here is derived from an EMBL/GenBank/DDBJ whole genome shotgun (WGS) entry which is preliminary data.</text>
</comment>
<evidence type="ECO:0000256" key="3">
    <source>
        <dbReference type="ARBA" id="ARBA00022771"/>
    </source>
</evidence>
<sequence length="663" mass="73467">MAPILNPRSGLRARRSQLSGGAIAGTVIGSFIGGSLMFLVLGFIYFRYRRKLREAKGAGVLPSESSTGNRTKSIFNFGAFLPGQTPATQPDHLPSTKDELERIGPGFSDGSEFQQIQPAVYGHGFVRDQNSYHPSQDFGQPPLPSGVDFSLPPQPTAFPTTNDPRANLPPDNVVTGYEAANSSYYDTRISMGSNPEQEAIPPSRQMTELYEAQLRDSRERRRSGSLTSRIWNSIKRKRSTHSSARGTSSPQYSTSQQYFTASPVASPVSMKPQAGLETTGGTSTQANLPENRFFEEPGEIAEGAGISSTSVGGNWSEKDQEQKRQRQGDSQYDVYPLRTSSTIRETTERDPELPSAVLRSPDSADRLPHSTQPQSETRPQERLMSPAIPEPMELDDTLDAAHRPSVFRSSHSPPLQPESFVSPMSIMQPSNAAEKAAYTHYQMENSASPPTFPTSPPAIVTEQTAQENPGNPLHGSQDDVDVERFLDIPSDDEPRLSGDSYDYTTTPGQSSTDPSMGRTPDTRLTVSPSPYPTMNEHVKMEPESSLSPEVSKIPSPQSSSHICEECKRSFDQVHKLNHHKRYHDRKHGCPYEGCDKKFGTKTHLDRHINDKHVKSKAYHCIEPTCPYFKGRKAFPRKDNWRRHMVKKHGAMPSDLEVMDESMG</sequence>
<dbReference type="PANTHER" id="PTHR14003">
    <property type="entry name" value="TRANSCRIPTIONAL REPRESSOR PROTEIN YY"/>
    <property type="match status" value="1"/>
</dbReference>
<evidence type="ECO:0000256" key="5">
    <source>
        <dbReference type="ARBA" id="ARBA00023242"/>
    </source>
</evidence>
<evidence type="ECO:0000256" key="7">
    <source>
        <dbReference type="SAM" id="MobiDB-lite"/>
    </source>
</evidence>
<keyword evidence="5" id="KW-0539">Nucleus</keyword>
<evidence type="ECO:0000256" key="6">
    <source>
        <dbReference type="PROSITE-ProRule" id="PRU00042"/>
    </source>
</evidence>
<dbReference type="SUPFAM" id="SSF57667">
    <property type="entry name" value="beta-beta-alpha zinc fingers"/>
    <property type="match status" value="1"/>
</dbReference>
<feature type="compositionally biased region" description="Basic and acidic residues" evidence="7">
    <location>
        <begin position="316"/>
        <end position="327"/>
    </location>
</feature>
<dbReference type="GO" id="GO:0000981">
    <property type="term" value="F:DNA-binding transcription factor activity, RNA polymerase II-specific"/>
    <property type="evidence" value="ECO:0007669"/>
    <property type="project" value="TreeGrafter"/>
</dbReference>
<dbReference type="Gene3D" id="3.30.160.60">
    <property type="entry name" value="Classic Zinc Finger"/>
    <property type="match status" value="1"/>
</dbReference>
<feature type="domain" description="C2H2-type" evidence="9">
    <location>
        <begin position="561"/>
        <end position="588"/>
    </location>
</feature>
<evidence type="ECO:0000256" key="2">
    <source>
        <dbReference type="ARBA" id="ARBA00022737"/>
    </source>
</evidence>
<feature type="region of interest" description="Disordered" evidence="7">
    <location>
        <begin position="303"/>
        <end position="522"/>
    </location>
</feature>
<accession>A0AAX6MIA4</accession>
<dbReference type="SMART" id="SM00355">
    <property type="entry name" value="ZnF_C2H2"/>
    <property type="match status" value="3"/>
</dbReference>
<feature type="compositionally biased region" description="Polar residues" evidence="7">
    <location>
        <begin position="279"/>
        <end position="288"/>
    </location>
</feature>
<proteinExistence type="predicted"/>
<feature type="domain" description="C2H2-type" evidence="9">
    <location>
        <begin position="587"/>
        <end position="617"/>
    </location>
</feature>
<feature type="compositionally biased region" description="Low complexity" evidence="7">
    <location>
        <begin position="247"/>
        <end position="258"/>
    </location>
</feature>
<dbReference type="PANTHER" id="PTHR14003:SF23">
    <property type="entry name" value="ZINC FINGER PROTEIN 143"/>
    <property type="match status" value="1"/>
</dbReference>
<evidence type="ECO:0000259" key="9">
    <source>
        <dbReference type="PROSITE" id="PS50157"/>
    </source>
</evidence>
<dbReference type="InterPro" id="IPR036236">
    <property type="entry name" value="Znf_C2H2_sf"/>
</dbReference>
<feature type="region of interest" description="Disordered" evidence="7">
    <location>
        <begin position="214"/>
        <end position="288"/>
    </location>
</feature>
<evidence type="ECO:0000313" key="10">
    <source>
        <dbReference type="EMBL" id="KAK6952147.1"/>
    </source>
</evidence>
<organism evidence="10 11">
    <name type="scientific">Daldinia eschscholtzii</name>
    <dbReference type="NCBI Taxonomy" id="292717"/>
    <lineage>
        <taxon>Eukaryota</taxon>
        <taxon>Fungi</taxon>
        <taxon>Dikarya</taxon>
        <taxon>Ascomycota</taxon>
        <taxon>Pezizomycotina</taxon>
        <taxon>Sordariomycetes</taxon>
        <taxon>Xylariomycetidae</taxon>
        <taxon>Xylariales</taxon>
        <taxon>Hypoxylaceae</taxon>
        <taxon>Daldinia</taxon>
    </lineage>
</organism>
<keyword evidence="4" id="KW-0862">Zinc</keyword>
<evidence type="ECO:0000256" key="1">
    <source>
        <dbReference type="ARBA" id="ARBA00022723"/>
    </source>
</evidence>
<evidence type="ECO:0000313" key="11">
    <source>
        <dbReference type="Proteomes" id="UP001369815"/>
    </source>
</evidence>
<dbReference type="EMBL" id="JBANMG010000006">
    <property type="protein sequence ID" value="KAK6952147.1"/>
    <property type="molecule type" value="Genomic_DNA"/>
</dbReference>
<dbReference type="GO" id="GO:0008270">
    <property type="term" value="F:zinc ion binding"/>
    <property type="evidence" value="ECO:0007669"/>
    <property type="project" value="UniProtKB-KW"/>
</dbReference>
<dbReference type="AlphaFoldDB" id="A0AAX6MIA4"/>
<dbReference type="PROSITE" id="PS00028">
    <property type="entry name" value="ZINC_FINGER_C2H2_1"/>
    <property type="match status" value="2"/>
</dbReference>
<dbReference type="GO" id="GO:0000785">
    <property type="term" value="C:chromatin"/>
    <property type="evidence" value="ECO:0007669"/>
    <property type="project" value="TreeGrafter"/>
</dbReference>
<dbReference type="PROSITE" id="PS50157">
    <property type="entry name" value="ZINC_FINGER_C2H2_2"/>
    <property type="match status" value="2"/>
</dbReference>